<dbReference type="InterPro" id="IPR001543">
    <property type="entry name" value="FliN-like_C"/>
</dbReference>
<dbReference type="InterPro" id="IPR036429">
    <property type="entry name" value="SpoA-like_sf"/>
</dbReference>
<sequence>MGMRAQRSTPGQDMTSESALRRKLSTPPRAEALPRLTPERVWRRAFEFGLGRQPGVAVRIAAAERGLVHPPEVAAMVEAGDLALLLDGPDGYGAAIVPRGVLAGLIERQTLGRLLSRPVPDRAVTAVDAALVADPFDGVLAAQETLAAELSGAGIAAGFRYAAPVADPQTLPLSLADAPHDLWRFDLALGEGTARSGVVRLILPRPAPAPAAASSAASHWAGRLEARVLDGRIALDAVLYRTEMEVARLRALAVGDTIRLTRRDLDGVAICAAGGVQVATARLGRAGGVKAVKIGAPVSEIFTLASDPAPDAPASLPDAGEAPP</sequence>
<dbReference type="Proteomes" id="UP000295701">
    <property type="component" value="Unassembled WGS sequence"/>
</dbReference>
<dbReference type="Pfam" id="PF01052">
    <property type="entry name" value="FliMN_C"/>
    <property type="match status" value="1"/>
</dbReference>
<accession>A0A4R6AEL6</accession>
<reference evidence="3 4" key="1">
    <citation type="submission" date="2019-03" db="EMBL/GenBank/DDBJ databases">
        <title>Primorskyibacter sp. SS33 isolated from sediments.</title>
        <authorList>
            <person name="Xunke S."/>
        </authorList>
    </citation>
    <scope>NUCLEOTIDE SEQUENCE [LARGE SCALE GENOMIC DNA]</scope>
    <source>
        <strain evidence="3 4">SS33</strain>
    </source>
</reference>
<keyword evidence="3" id="KW-0969">Cilium</keyword>
<name>A0A4R6AEL6_9RHOB</name>
<protein>
    <submittedName>
        <fullName evidence="3">FliM/FliN family flagellar motor switch protein</fullName>
    </submittedName>
</protein>
<feature type="domain" description="Flagellar motor switch protein FliN-like C-terminal" evidence="2">
    <location>
        <begin position="228"/>
        <end position="296"/>
    </location>
</feature>
<organism evidence="3 4">
    <name type="scientific">Palleronia sediminis</name>
    <dbReference type="NCBI Taxonomy" id="2547833"/>
    <lineage>
        <taxon>Bacteria</taxon>
        <taxon>Pseudomonadati</taxon>
        <taxon>Pseudomonadota</taxon>
        <taxon>Alphaproteobacteria</taxon>
        <taxon>Rhodobacterales</taxon>
        <taxon>Roseobacteraceae</taxon>
        <taxon>Palleronia</taxon>
    </lineage>
</organism>
<feature type="region of interest" description="Disordered" evidence="1">
    <location>
        <begin position="1"/>
        <end position="32"/>
    </location>
</feature>
<keyword evidence="3" id="KW-0282">Flagellum</keyword>
<comment type="caution">
    <text evidence="3">The sequence shown here is derived from an EMBL/GenBank/DDBJ whole genome shotgun (WGS) entry which is preliminary data.</text>
</comment>
<evidence type="ECO:0000259" key="2">
    <source>
        <dbReference type="Pfam" id="PF01052"/>
    </source>
</evidence>
<keyword evidence="4" id="KW-1185">Reference proteome</keyword>
<dbReference type="OrthoDB" id="7824563at2"/>
<evidence type="ECO:0000313" key="4">
    <source>
        <dbReference type="Proteomes" id="UP000295701"/>
    </source>
</evidence>
<gene>
    <name evidence="3" type="ORF">E2L08_08795</name>
</gene>
<dbReference type="EMBL" id="SNAA01000008">
    <property type="protein sequence ID" value="TDL79693.1"/>
    <property type="molecule type" value="Genomic_DNA"/>
</dbReference>
<dbReference type="AlphaFoldDB" id="A0A4R6AEL6"/>
<evidence type="ECO:0000256" key="1">
    <source>
        <dbReference type="SAM" id="MobiDB-lite"/>
    </source>
</evidence>
<evidence type="ECO:0000313" key="3">
    <source>
        <dbReference type="EMBL" id="TDL79693.1"/>
    </source>
</evidence>
<dbReference type="Gene3D" id="2.30.330.10">
    <property type="entry name" value="SpoA-like"/>
    <property type="match status" value="1"/>
</dbReference>
<proteinExistence type="predicted"/>
<feature type="compositionally biased region" description="Polar residues" evidence="1">
    <location>
        <begin position="1"/>
        <end position="18"/>
    </location>
</feature>
<dbReference type="SUPFAM" id="SSF101801">
    <property type="entry name" value="Surface presentation of antigens (SPOA)"/>
    <property type="match status" value="1"/>
</dbReference>
<keyword evidence="3" id="KW-0966">Cell projection</keyword>